<sequence>MDPGEVVDAEEVPSGARRREARRLQRRQLAERILAARNRKDVQQFLEAFPPGSNPSDDDIIY</sequence>
<dbReference type="AlphaFoldDB" id="M7ZM42"/>
<accession>M7ZM42</accession>
<evidence type="ECO:0000313" key="2">
    <source>
        <dbReference type="EMBL" id="EMS64308.1"/>
    </source>
</evidence>
<proteinExistence type="predicted"/>
<dbReference type="EMBL" id="KD057463">
    <property type="protein sequence ID" value="EMS64308.1"/>
    <property type="molecule type" value="Genomic_DNA"/>
</dbReference>
<name>M7ZM42_TRIUA</name>
<feature type="region of interest" description="Disordered" evidence="1">
    <location>
        <begin position="1"/>
        <end position="23"/>
    </location>
</feature>
<organism evidence="2">
    <name type="scientific">Triticum urartu</name>
    <name type="common">Red wild einkorn</name>
    <name type="synonym">Crithodium urartu</name>
    <dbReference type="NCBI Taxonomy" id="4572"/>
    <lineage>
        <taxon>Eukaryota</taxon>
        <taxon>Viridiplantae</taxon>
        <taxon>Streptophyta</taxon>
        <taxon>Embryophyta</taxon>
        <taxon>Tracheophyta</taxon>
        <taxon>Spermatophyta</taxon>
        <taxon>Magnoliopsida</taxon>
        <taxon>Liliopsida</taxon>
        <taxon>Poales</taxon>
        <taxon>Poaceae</taxon>
        <taxon>BOP clade</taxon>
        <taxon>Pooideae</taxon>
        <taxon>Triticodae</taxon>
        <taxon>Triticeae</taxon>
        <taxon>Triticinae</taxon>
        <taxon>Triticum</taxon>
    </lineage>
</organism>
<gene>
    <name evidence="2" type="ORF">TRIUR3_15230</name>
</gene>
<protein>
    <submittedName>
        <fullName evidence="2">Uncharacterized protein</fullName>
    </submittedName>
</protein>
<reference evidence="2" key="1">
    <citation type="journal article" date="2013" name="Nature">
        <title>Draft genome of the wheat A-genome progenitor Triticum urartu.</title>
        <authorList>
            <person name="Ling H.Q."/>
            <person name="Zhao S."/>
            <person name="Liu D."/>
            <person name="Wang J."/>
            <person name="Sun H."/>
            <person name="Zhang C."/>
            <person name="Fan H."/>
            <person name="Li D."/>
            <person name="Dong L."/>
            <person name="Tao Y."/>
            <person name="Gao C."/>
            <person name="Wu H."/>
            <person name="Li Y."/>
            <person name="Cui Y."/>
            <person name="Guo X."/>
            <person name="Zheng S."/>
            <person name="Wang B."/>
            <person name="Yu K."/>
            <person name="Liang Q."/>
            <person name="Yang W."/>
            <person name="Lou X."/>
            <person name="Chen J."/>
            <person name="Feng M."/>
            <person name="Jian J."/>
            <person name="Zhang X."/>
            <person name="Luo G."/>
            <person name="Jiang Y."/>
            <person name="Liu J."/>
            <person name="Wang Z."/>
            <person name="Sha Y."/>
            <person name="Zhang B."/>
            <person name="Wu H."/>
            <person name="Tang D."/>
            <person name="Shen Q."/>
            <person name="Xue P."/>
            <person name="Zou S."/>
            <person name="Wang X."/>
            <person name="Liu X."/>
            <person name="Wang F."/>
            <person name="Yang Y."/>
            <person name="An X."/>
            <person name="Dong Z."/>
            <person name="Zhang K."/>
            <person name="Zhang X."/>
            <person name="Luo M.C."/>
            <person name="Dvorak J."/>
            <person name="Tong Y."/>
            <person name="Wang J."/>
            <person name="Yang H."/>
            <person name="Li Z."/>
            <person name="Wang D."/>
            <person name="Zhang A."/>
            <person name="Wang J."/>
        </authorList>
    </citation>
    <scope>NUCLEOTIDE SEQUENCE</scope>
</reference>
<evidence type="ECO:0000256" key="1">
    <source>
        <dbReference type="SAM" id="MobiDB-lite"/>
    </source>
</evidence>
<feature type="compositionally biased region" description="Acidic residues" evidence="1">
    <location>
        <begin position="1"/>
        <end position="11"/>
    </location>
</feature>